<dbReference type="NCBIfam" id="TIGR02664">
    <property type="entry name" value="nitr_red_assoc"/>
    <property type="match status" value="1"/>
</dbReference>
<gene>
    <name evidence="1" type="ORF">I6H06_25200</name>
    <name evidence="2" type="ORF">NFI99_29665</name>
</gene>
<reference evidence="2" key="2">
    <citation type="submission" date="2022-06" db="EMBL/GenBank/DDBJ databases">
        <title>Draft genome sequence of Burkholderia glumae strain GR20004 isolated from rice panicle showing bacterial panicle blight.</title>
        <authorList>
            <person name="Choi S.Y."/>
            <person name="Lee Y.H."/>
        </authorList>
    </citation>
    <scope>NUCLEOTIDE SEQUENCE</scope>
    <source>
        <strain evidence="2">GR20004</strain>
    </source>
</reference>
<dbReference type="RefSeq" id="WP_015876985.1">
    <property type="nucleotide sequence ID" value="NZ_CP021074.1"/>
</dbReference>
<evidence type="ECO:0000313" key="4">
    <source>
        <dbReference type="Proteomes" id="UP001056386"/>
    </source>
</evidence>
<accession>A0AAP9Y0T1</accession>
<dbReference type="Proteomes" id="UP001056386">
    <property type="component" value="Chromosome 1"/>
</dbReference>
<dbReference type="EMBL" id="CP065601">
    <property type="protein sequence ID" value="QPQ92371.1"/>
    <property type="molecule type" value="Genomic_DNA"/>
</dbReference>
<evidence type="ECO:0000313" key="1">
    <source>
        <dbReference type="EMBL" id="QPQ92371.1"/>
    </source>
</evidence>
<evidence type="ECO:0000313" key="2">
    <source>
        <dbReference type="EMBL" id="USS45731.1"/>
    </source>
</evidence>
<dbReference type="AlphaFoldDB" id="A0AAP9Y0T1"/>
<reference evidence="1 3" key="1">
    <citation type="submission" date="2020-12" db="EMBL/GenBank/DDBJ databases">
        <title>FDA dAtabase for Regulatory Grade micrObial Sequences (FDA-ARGOS): Supporting development and validation of Infectious Disease Dx tests.</title>
        <authorList>
            <person name="Minogue T."/>
            <person name="Wolcott M."/>
            <person name="Wasieloski L."/>
            <person name="Aguilar W."/>
            <person name="Moore D."/>
            <person name="Jaissle J."/>
            <person name="Tallon L."/>
            <person name="Sadzewicz L."/>
            <person name="Zhao X."/>
            <person name="Boylan J."/>
            <person name="Ott S."/>
            <person name="Bowen H."/>
            <person name="Vavikolanu K."/>
            <person name="Mehta A."/>
            <person name="Aluvathingal J."/>
            <person name="Nadendla S."/>
            <person name="Yan Y."/>
            <person name="Sichtig H."/>
        </authorList>
    </citation>
    <scope>NUCLEOTIDE SEQUENCE [LARGE SCALE GENOMIC DNA]</scope>
    <source>
        <strain evidence="1 3">FDAARGOS_949</strain>
    </source>
</reference>
<dbReference type="InterPro" id="IPR013481">
    <property type="entry name" value="NarM"/>
</dbReference>
<dbReference type="Proteomes" id="UP000594892">
    <property type="component" value="Chromosome 2"/>
</dbReference>
<keyword evidence="4" id="KW-1185">Reference proteome</keyword>
<dbReference type="GeneID" id="45696046"/>
<dbReference type="Pfam" id="PF09655">
    <property type="entry name" value="Nitr_red_assoc"/>
    <property type="match status" value="1"/>
</dbReference>
<evidence type="ECO:0000313" key="3">
    <source>
        <dbReference type="Proteomes" id="UP000594892"/>
    </source>
</evidence>
<protein>
    <submittedName>
        <fullName evidence="1">Nitrate reductase associated protein</fullName>
    </submittedName>
</protein>
<name>A0AAP9Y0T1_BURGL</name>
<organism evidence="1 3">
    <name type="scientific">Burkholderia glumae</name>
    <name type="common">Pseudomonas glumae</name>
    <dbReference type="NCBI Taxonomy" id="337"/>
    <lineage>
        <taxon>Bacteria</taxon>
        <taxon>Pseudomonadati</taxon>
        <taxon>Pseudomonadota</taxon>
        <taxon>Betaproteobacteria</taxon>
        <taxon>Burkholderiales</taxon>
        <taxon>Burkholderiaceae</taxon>
        <taxon>Burkholderia</taxon>
    </lineage>
</organism>
<sequence length="168" mass="18809">MELSHQPRLFDFEVESSEDFTFIPMIVRFHLDRCALRISLDQWQRLPLEDRRLLARFPVVDEAHEPDAARPDVARPDFARALADMLRAHAAGEAERIVPEAAPAWREPAVVPAALAAQCALAGLPVPDAAAWAALGPFERYALAKLSRKPKLNHDFLPAMREFGLAPR</sequence>
<dbReference type="EMBL" id="CP099587">
    <property type="protein sequence ID" value="USS45731.1"/>
    <property type="molecule type" value="Genomic_DNA"/>
</dbReference>
<proteinExistence type="predicted"/>